<dbReference type="InterPro" id="IPR003856">
    <property type="entry name" value="LPS_length_determ_N"/>
</dbReference>
<name>A0A956RPT8_UNCEI</name>
<evidence type="ECO:0000256" key="2">
    <source>
        <dbReference type="ARBA" id="ARBA00022475"/>
    </source>
</evidence>
<keyword evidence="3 6" id="KW-0812">Transmembrane</keyword>
<dbReference type="PANTHER" id="PTHR32309">
    <property type="entry name" value="TYROSINE-PROTEIN KINASE"/>
    <property type="match status" value="1"/>
</dbReference>
<comment type="caution">
    <text evidence="8">The sequence shown here is derived from an EMBL/GenBank/DDBJ whole genome shotgun (WGS) entry which is preliminary data.</text>
</comment>
<evidence type="ECO:0000313" key="8">
    <source>
        <dbReference type="EMBL" id="MCA9728185.1"/>
    </source>
</evidence>
<dbReference type="GO" id="GO:0005886">
    <property type="term" value="C:plasma membrane"/>
    <property type="evidence" value="ECO:0007669"/>
    <property type="project" value="UniProtKB-SubCell"/>
</dbReference>
<keyword evidence="5 6" id="KW-0472">Membrane</keyword>
<reference evidence="8" key="2">
    <citation type="journal article" date="2021" name="Microbiome">
        <title>Successional dynamics and alternative stable states in a saline activated sludge microbial community over 9 years.</title>
        <authorList>
            <person name="Wang Y."/>
            <person name="Ye J."/>
            <person name="Ju F."/>
            <person name="Liu L."/>
            <person name="Boyd J.A."/>
            <person name="Deng Y."/>
            <person name="Parks D.H."/>
            <person name="Jiang X."/>
            <person name="Yin X."/>
            <person name="Woodcroft B.J."/>
            <person name="Tyson G.W."/>
            <person name="Hugenholtz P."/>
            <person name="Polz M.F."/>
            <person name="Zhang T."/>
        </authorList>
    </citation>
    <scope>NUCLEOTIDE SEQUENCE</scope>
    <source>
        <strain evidence="8">HKST-UBA01</strain>
    </source>
</reference>
<proteinExistence type="predicted"/>
<evidence type="ECO:0000313" key="9">
    <source>
        <dbReference type="Proteomes" id="UP000697710"/>
    </source>
</evidence>
<sequence>MRWIDHLLSLLRWKRFIVINTGIVAVGSVVVALILPEWFRSTTSIFPPEEESLSMGSLSSLVAISTLGVGRNTPQVFGSPSDVYASILRSRTVREGIIEQFDLMGAYKAENLDRAILAFASHVNIKVEADGILYVTVEDKDPQKAADMANAMVALLDRVNREKRATTGGRARAFVSGRLDQCRNDLAAAEDTLRVLSQRTGILEPEEQVRAIVRAGADLETQLLLKEVELGVLEARVGPNHPDREVLAREVRSLRAKLDALDQGKPGAGDAGSTDANRFEIPLADYPLLTMDYLRALREVKVQETIYEFLVQQLEQYKIQETRDTPTVYVLDPARPAIDKARPIRRWIVLASTGLAFALTVCIAAGLELLRRLRHVDPQSFERVLVLAGEVRLRTWLDRLLRP</sequence>
<dbReference type="Pfam" id="PF02706">
    <property type="entry name" value="Wzz"/>
    <property type="match status" value="1"/>
</dbReference>
<evidence type="ECO:0000256" key="6">
    <source>
        <dbReference type="SAM" id="Phobius"/>
    </source>
</evidence>
<feature type="transmembrane region" description="Helical" evidence="6">
    <location>
        <begin position="347"/>
        <end position="370"/>
    </location>
</feature>
<evidence type="ECO:0000256" key="5">
    <source>
        <dbReference type="ARBA" id="ARBA00023136"/>
    </source>
</evidence>
<dbReference type="InterPro" id="IPR050445">
    <property type="entry name" value="Bact_polysacc_biosynth/exp"/>
</dbReference>
<feature type="domain" description="Polysaccharide chain length determinant N-terminal" evidence="7">
    <location>
        <begin position="9"/>
        <end position="100"/>
    </location>
</feature>
<organism evidence="8 9">
    <name type="scientific">Eiseniibacteriota bacterium</name>
    <dbReference type="NCBI Taxonomy" id="2212470"/>
    <lineage>
        <taxon>Bacteria</taxon>
        <taxon>Candidatus Eiseniibacteriota</taxon>
    </lineage>
</organism>
<evidence type="ECO:0000259" key="7">
    <source>
        <dbReference type="Pfam" id="PF02706"/>
    </source>
</evidence>
<reference evidence="8" key="1">
    <citation type="submission" date="2020-04" db="EMBL/GenBank/DDBJ databases">
        <authorList>
            <person name="Zhang T."/>
        </authorList>
    </citation>
    <scope>NUCLEOTIDE SEQUENCE</scope>
    <source>
        <strain evidence="8">HKST-UBA01</strain>
    </source>
</reference>
<evidence type="ECO:0000256" key="3">
    <source>
        <dbReference type="ARBA" id="ARBA00022692"/>
    </source>
</evidence>
<dbReference type="AlphaFoldDB" id="A0A956RPT8"/>
<dbReference type="Proteomes" id="UP000697710">
    <property type="component" value="Unassembled WGS sequence"/>
</dbReference>
<evidence type="ECO:0000256" key="1">
    <source>
        <dbReference type="ARBA" id="ARBA00004651"/>
    </source>
</evidence>
<dbReference type="EMBL" id="JAGQHR010000319">
    <property type="protein sequence ID" value="MCA9728185.1"/>
    <property type="molecule type" value="Genomic_DNA"/>
</dbReference>
<gene>
    <name evidence="8" type="ORF">KC729_10910</name>
</gene>
<evidence type="ECO:0000256" key="4">
    <source>
        <dbReference type="ARBA" id="ARBA00022989"/>
    </source>
</evidence>
<comment type="subcellular location">
    <subcellularLocation>
        <location evidence="1">Cell membrane</location>
        <topology evidence="1">Multi-pass membrane protein</topology>
    </subcellularLocation>
</comment>
<dbReference type="GO" id="GO:0004713">
    <property type="term" value="F:protein tyrosine kinase activity"/>
    <property type="evidence" value="ECO:0007669"/>
    <property type="project" value="TreeGrafter"/>
</dbReference>
<keyword evidence="2" id="KW-1003">Cell membrane</keyword>
<dbReference type="PANTHER" id="PTHR32309:SF13">
    <property type="entry name" value="FERRIC ENTEROBACTIN TRANSPORT PROTEIN FEPE"/>
    <property type="match status" value="1"/>
</dbReference>
<keyword evidence="4 6" id="KW-1133">Transmembrane helix</keyword>
<protein>
    <recommendedName>
        <fullName evidence="7">Polysaccharide chain length determinant N-terminal domain-containing protein</fullName>
    </recommendedName>
</protein>
<feature type="transmembrane region" description="Helical" evidence="6">
    <location>
        <begin position="16"/>
        <end position="39"/>
    </location>
</feature>
<accession>A0A956RPT8</accession>